<evidence type="ECO:0000256" key="8">
    <source>
        <dbReference type="ARBA" id="ARBA00022573"/>
    </source>
</evidence>
<comment type="catalytic activity">
    <reaction evidence="18 19">
        <text>alpha-ribazole 5'-phosphate + adenosylcob(III)inamide-GDP = adenosylcob(III)alamin 5'-phosphate + GMP + H(+)</text>
        <dbReference type="Rhea" id="RHEA:23560"/>
        <dbReference type="ChEBI" id="CHEBI:15378"/>
        <dbReference type="ChEBI" id="CHEBI:57918"/>
        <dbReference type="ChEBI" id="CHEBI:58115"/>
        <dbReference type="ChEBI" id="CHEBI:60487"/>
        <dbReference type="ChEBI" id="CHEBI:60493"/>
        <dbReference type="EC" id="2.7.8.26"/>
    </reaction>
</comment>
<dbReference type="GO" id="GO:0009236">
    <property type="term" value="P:cobalamin biosynthetic process"/>
    <property type="evidence" value="ECO:0007669"/>
    <property type="project" value="UniProtKB-UniRule"/>
</dbReference>
<keyword evidence="12 19" id="KW-1133">Transmembrane helix</keyword>
<evidence type="ECO:0000256" key="11">
    <source>
        <dbReference type="ARBA" id="ARBA00022842"/>
    </source>
</evidence>
<evidence type="ECO:0000256" key="13">
    <source>
        <dbReference type="ARBA" id="ARBA00023136"/>
    </source>
</evidence>
<dbReference type="AlphaFoldDB" id="A0A074KVK1"/>
<evidence type="ECO:0000256" key="5">
    <source>
        <dbReference type="ARBA" id="ARBA00013200"/>
    </source>
</evidence>
<protein>
    <recommendedName>
        <fullName evidence="6 19">Adenosylcobinamide-GDP ribazoletransferase</fullName>
        <ecNumber evidence="5 19">2.7.8.26</ecNumber>
    </recommendedName>
    <alternativeName>
        <fullName evidence="16 19">Cobalamin synthase</fullName>
    </alternativeName>
    <alternativeName>
        <fullName evidence="15 19">Cobalamin-5'-phosphate synthase</fullName>
    </alternativeName>
</protein>
<evidence type="ECO:0000256" key="16">
    <source>
        <dbReference type="ARBA" id="ARBA00032853"/>
    </source>
</evidence>
<comment type="catalytic activity">
    <reaction evidence="17 19">
        <text>alpha-ribazole + adenosylcob(III)inamide-GDP = adenosylcob(III)alamin + GMP + H(+)</text>
        <dbReference type="Rhea" id="RHEA:16049"/>
        <dbReference type="ChEBI" id="CHEBI:10329"/>
        <dbReference type="ChEBI" id="CHEBI:15378"/>
        <dbReference type="ChEBI" id="CHEBI:18408"/>
        <dbReference type="ChEBI" id="CHEBI:58115"/>
        <dbReference type="ChEBI" id="CHEBI:60487"/>
        <dbReference type="EC" id="2.7.8.26"/>
    </reaction>
</comment>
<evidence type="ECO:0000256" key="7">
    <source>
        <dbReference type="ARBA" id="ARBA00022475"/>
    </source>
</evidence>
<gene>
    <name evidence="19" type="primary">cobS</name>
    <name evidence="20" type="ORF">EL17_15255</name>
</gene>
<dbReference type="NCBIfam" id="NF001277">
    <property type="entry name" value="PRK00235.1-3"/>
    <property type="match status" value="1"/>
</dbReference>
<evidence type="ECO:0000256" key="15">
    <source>
        <dbReference type="ARBA" id="ARBA00032605"/>
    </source>
</evidence>
<feature type="transmembrane region" description="Helical" evidence="19">
    <location>
        <begin position="209"/>
        <end position="228"/>
    </location>
</feature>
<dbReference type="EC" id="2.7.8.26" evidence="5 19"/>
<dbReference type="NCBIfam" id="TIGR00317">
    <property type="entry name" value="cobS"/>
    <property type="match status" value="1"/>
</dbReference>
<comment type="function">
    <text evidence="14 19">Joins adenosylcobinamide-GDP and alpha-ribazole to generate adenosylcobalamin (Ado-cobalamin). Also synthesizes adenosylcobalamin 5'-phosphate from adenosylcobinamide-GDP and alpha-ribazole 5'-phosphate.</text>
</comment>
<dbReference type="UniPathway" id="UPA00148">
    <property type="reaction ID" value="UER00238"/>
</dbReference>
<dbReference type="eggNOG" id="COG0368">
    <property type="taxonomic scope" value="Bacteria"/>
</dbReference>
<evidence type="ECO:0000256" key="17">
    <source>
        <dbReference type="ARBA" id="ARBA00048623"/>
    </source>
</evidence>
<keyword evidence="9 19" id="KW-0808">Transferase</keyword>
<dbReference type="Pfam" id="PF02654">
    <property type="entry name" value="CobS"/>
    <property type="match status" value="1"/>
</dbReference>
<keyword evidence="7 19" id="KW-1003">Cell membrane</keyword>
<dbReference type="STRING" id="1048983.EL17_15255"/>
<evidence type="ECO:0000256" key="10">
    <source>
        <dbReference type="ARBA" id="ARBA00022692"/>
    </source>
</evidence>
<dbReference type="EMBL" id="JMIH01000023">
    <property type="protein sequence ID" value="KEO72974.1"/>
    <property type="molecule type" value="Genomic_DNA"/>
</dbReference>
<dbReference type="RefSeq" id="WP_035076124.1">
    <property type="nucleotide sequence ID" value="NZ_JMIH01000023.1"/>
</dbReference>
<keyword evidence="21" id="KW-1185">Reference proteome</keyword>
<evidence type="ECO:0000256" key="2">
    <source>
        <dbReference type="ARBA" id="ARBA00004651"/>
    </source>
</evidence>
<evidence type="ECO:0000256" key="18">
    <source>
        <dbReference type="ARBA" id="ARBA00049504"/>
    </source>
</evidence>
<evidence type="ECO:0000256" key="3">
    <source>
        <dbReference type="ARBA" id="ARBA00004663"/>
    </source>
</evidence>
<evidence type="ECO:0000256" key="14">
    <source>
        <dbReference type="ARBA" id="ARBA00025228"/>
    </source>
</evidence>
<accession>A0A074KVK1</accession>
<evidence type="ECO:0000313" key="20">
    <source>
        <dbReference type="EMBL" id="KEO72974.1"/>
    </source>
</evidence>
<organism evidence="20 21">
    <name type="scientific">Anditalea andensis</name>
    <dbReference type="NCBI Taxonomy" id="1048983"/>
    <lineage>
        <taxon>Bacteria</taxon>
        <taxon>Pseudomonadati</taxon>
        <taxon>Bacteroidota</taxon>
        <taxon>Cytophagia</taxon>
        <taxon>Cytophagales</taxon>
        <taxon>Cytophagaceae</taxon>
        <taxon>Anditalea</taxon>
    </lineage>
</organism>
<keyword evidence="8 19" id="KW-0169">Cobalamin biosynthesis</keyword>
<dbReference type="PANTHER" id="PTHR34148:SF1">
    <property type="entry name" value="ADENOSYLCOBINAMIDE-GDP RIBAZOLETRANSFERASE"/>
    <property type="match status" value="1"/>
</dbReference>
<comment type="cofactor">
    <cofactor evidence="1 19">
        <name>Mg(2+)</name>
        <dbReference type="ChEBI" id="CHEBI:18420"/>
    </cofactor>
</comment>
<feature type="transmembrane region" description="Helical" evidence="19">
    <location>
        <begin position="140"/>
        <end position="162"/>
    </location>
</feature>
<evidence type="ECO:0000256" key="4">
    <source>
        <dbReference type="ARBA" id="ARBA00010561"/>
    </source>
</evidence>
<dbReference type="GO" id="GO:0005886">
    <property type="term" value="C:plasma membrane"/>
    <property type="evidence" value="ECO:0007669"/>
    <property type="project" value="UniProtKB-SubCell"/>
</dbReference>
<dbReference type="PANTHER" id="PTHR34148">
    <property type="entry name" value="ADENOSYLCOBINAMIDE-GDP RIBAZOLETRANSFERASE"/>
    <property type="match status" value="1"/>
</dbReference>
<feature type="transmembrane region" description="Helical" evidence="19">
    <location>
        <begin position="182"/>
        <end position="202"/>
    </location>
</feature>
<evidence type="ECO:0000256" key="9">
    <source>
        <dbReference type="ARBA" id="ARBA00022679"/>
    </source>
</evidence>
<dbReference type="OrthoDB" id="9794626at2"/>
<dbReference type="InterPro" id="IPR003805">
    <property type="entry name" value="CobS"/>
</dbReference>
<comment type="subcellular location">
    <subcellularLocation>
        <location evidence="2 19">Cell membrane</location>
        <topology evidence="2 19">Multi-pass membrane protein</topology>
    </subcellularLocation>
</comment>
<sequence>MKQEINIFFTAVMYYTRIPCPSWVAYEEHNLHQATRYFPLIGWIVGLIAGIIYLAASYLFGATLGVLLSMAGSILLTGAFHEDGLADTCDGFGGGWTKERILEIMKDSRIGTYGAVGLILILSIKFFSIQRLLTNNFQPFTLLLMFITAHSLSRLVASSFIFTHDYVRISEDSKAKPVAQKVAIHNLIMGSVWAFIPLITLTCFVAKPLLLTVLIPLYLIKIYLGRYFTKWIGGYTGDGLGATQQISEVIIYLTFILLWKFT</sequence>
<evidence type="ECO:0000313" key="21">
    <source>
        <dbReference type="Proteomes" id="UP000027821"/>
    </source>
</evidence>
<comment type="caution">
    <text evidence="20">The sequence shown here is derived from an EMBL/GenBank/DDBJ whole genome shotgun (WGS) entry which is preliminary data.</text>
</comment>
<feature type="transmembrane region" description="Helical" evidence="19">
    <location>
        <begin position="40"/>
        <end position="60"/>
    </location>
</feature>
<dbReference type="GO" id="GO:0008818">
    <property type="term" value="F:cobalamin 5'-phosphate synthase activity"/>
    <property type="evidence" value="ECO:0007669"/>
    <property type="project" value="UniProtKB-UniRule"/>
</dbReference>
<evidence type="ECO:0000256" key="12">
    <source>
        <dbReference type="ARBA" id="ARBA00022989"/>
    </source>
</evidence>
<evidence type="ECO:0000256" key="1">
    <source>
        <dbReference type="ARBA" id="ARBA00001946"/>
    </source>
</evidence>
<comment type="pathway">
    <text evidence="3 19">Cofactor biosynthesis; adenosylcobalamin biosynthesis; adenosylcobalamin from cob(II)yrinate a,c-diamide: step 7/7.</text>
</comment>
<keyword evidence="11 19" id="KW-0460">Magnesium</keyword>
<keyword evidence="13 19" id="KW-0472">Membrane</keyword>
<reference evidence="20 21" key="1">
    <citation type="submission" date="2014-04" db="EMBL/GenBank/DDBJ databases">
        <title>Characterization and application of a salt tolerant electro-active bacterium.</title>
        <authorList>
            <person name="Yang L."/>
            <person name="Wei S."/>
            <person name="Tay Q.X.M."/>
        </authorList>
    </citation>
    <scope>NUCLEOTIDE SEQUENCE [LARGE SCALE GENOMIC DNA]</scope>
    <source>
        <strain evidence="20 21">LY1</strain>
    </source>
</reference>
<comment type="similarity">
    <text evidence="4 19">Belongs to the CobS family.</text>
</comment>
<proteinExistence type="inferred from homology"/>
<dbReference type="HAMAP" id="MF_00719">
    <property type="entry name" value="CobS"/>
    <property type="match status" value="1"/>
</dbReference>
<name>A0A074KVK1_9BACT</name>
<dbReference type="GO" id="GO:0051073">
    <property type="term" value="F:adenosylcobinamide-GDP ribazoletransferase activity"/>
    <property type="evidence" value="ECO:0007669"/>
    <property type="project" value="UniProtKB-UniRule"/>
</dbReference>
<feature type="transmembrane region" description="Helical" evidence="19">
    <location>
        <begin position="110"/>
        <end position="128"/>
    </location>
</feature>
<dbReference type="Proteomes" id="UP000027821">
    <property type="component" value="Unassembled WGS sequence"/>
</dbReference>
<evidence type="ECO:0000256" key="19">
    <source>
        <dbReference type="HAMAP-Rule" id="MF_00719"/>
    </source>
</evidence>
<feature type="transmembrane region" description="Helical" evidence="19">
    <location>
        <begin position="240"/>
        <end position="259"/>
    </location>
</feature>
<keyword evidence="10 19" id="KW-0812">Transmembrane</keyword>
<evidence type="ECO:0000256" key="6">
    <source>
        <dbReference type="ARBA" id="ARBA00015850"/>
    </source>
</evidence>